<dbReference type="OrthoDB" id="406761at2759"/>
<dbReference type="AlphaFoldDB" id="A0A812NJ79"/>
<protein>
    <submittedName>
        <fullName evidence="7">Prss16 protein</fullName>
    </submittedName>
</protein>
<dbReference type="InterPro" id="IPR008758">
    <property type="entry name" value="Peptidase_S28"/>
</dbReference>
<evidence type="ECO:0000313" key="8">
    <source>
        <dbReference type="Proteomes" id="UP000604046"/>
    </source>
</evidence>
<dbReference type="InterPro" id="IPR042269">
    <property type="entry name" value="Ser_carbopepase_S28_SKS"/>
</dbReference>
<dbReference type="SUPFAM" id="SSF53474">
    <property type="entry name" value="alpha/beta-Hydrolases"/>
    <property type="match status" value="1"/>
</dbReference>
<dbReference type="Proteomes" id="UP000604046">
    <property type="component" value="Unassembled WGS sequence"/>
</dbReference>
<dbReference type="EMBL" id="CAJNDS010002081">
    <property type="protein sequence ID" value="CAE7313471.1"/>
    <property type="molecule type" value="Genomic_DNA"/>
</dbReference>
<dbReference type="GO" id="GO:0008239">
    <property type="term" value="F:dipeptidyl-peptidase activity"/>
    <property type="evidence" value="ECO:0007669"/>
    <property type="project" value="TreeGrafter"/>
</dbReference>
<organism evidence="7 8">
    <name type="scientific">Symbiodinium natans</name>
    <dbReference type="NCBI Taxonomy" id="878477"/>
    <lineage>
        <taxon>Eukaryota</taxon>
        <taxon>Sar</taxon>
        <taxon>Alveolata</taxon>
        <taxon>Dinophyceae</taxon>
        <taxon>Suessiales</taxon>
        <taxon>Symbiodiniaceae</taxon>
        <taxon>Symbiodinium</taxon>
    </lineage>
</organism>
<accession>A0A812NJ79</accession>
<evidence type="ECO:0000313" key="7">
    <source>
        <dbReference type="EMBL" id="CAE7313471.1"/>
    </source>
</evidence>
<feature type="chain" id="PRO_5032557505" evidence="6">
    <location>
        <begin position="25"/>
        <end position="568"/>
    </location>
</feature>
<comment type="similarity">
    <text evidence="1">Belongs to the peptidase S28 family.</text>
</comment>
<gene>
    <name evidence="7" type="primary">Prss16</name>
    <name evidence="7" type="ORF">SNAT2548_LOCUS16453</name>
</gene>
<comment type="caution">
    <text evidence="7">The sequence shown here is derived from an EMBL/GenBank/DDBJ whole genome shotgun (WGS) entry which is preliminary data.</text>
</comment>
<evidence type="ECO:0000256" key="3">
    <source>
        <dbReference type="ARBA" id="ARBA00022729"/>
    </source>
</evidence>
<keyword evidence="3 6" id="KW-0732">Signal</keyword>
<evidence type="ECO:0000256" key="1">
    <source>
        <dbReference type="ARBA" id="ARBA00011079"/>
    </source>
</evidence>
<dbReference type="GO" id="GO:0006508">
    <property type="term" value="P:proteolysis"/>
    <property type="evidence" value="ECO:0007669"/>
    <property type="project" value="UniProtKB-KW"/>
</dbReference>
<name>A0A812NJ79_9DINO</name>
<feature type="signal peptide" evidence="6">
    <location>
        <begin position="1"/>
        <end position="24"/>
    </location>
</feature>
<keyword evidence="2" id="KW-0645">Protease</keyword>
<dbReference type="Gene3D" id="3.40.50.1820">
    <property type="entry name" value="alpha/beta hydrolase"/>
    <property type="match status" value="1"/>
</dbReference>
<keyword evidence="4" id="KW-0378">Hydrolase</keyword>
<reference evidence="7" key="1">
    <citation type="submission" date="2021-02" db="EMBL/GenBank/DDBJ databases">
        <authorList>
            <person name="Dougan E. K."/>
            <person name="Rhodes N."/>
            <person name="Thang M."/>
            <person name="Chan C."/>
        </authorList>
    </citation>
    <scope>NUCLEOTIDE SEQUENCE</scope>
</reference>
<evidence type="ECO:0000256" key="6">
    <source>
        <dbReference type="SAM" id="SignalP"/>
    </source>
</evidence>
<dbReference type="Gene3D" id="1.20.120.980">
    <property type="entry name" value="Serine carboxypeptidase S28, SKS domain"/>
    <property type="match status" value="1"/>
</dbReference>
<keyword evidence="5" id="KW-0325">Glycoprotein</keyword>
<keyword evidence="8" id="KW-1185">Reference proteome</keyword>
<evidence type="ECO:0000256" key="4">
    <source>
        <dbReference type="ARBA" id="ARBA00022801"/>
    </source>
</evidence>
<sequence>MAGWSWRAVSALLLGLGSLPLANAQIIQGLSLKRDKLLKVSSEVNPPVLDVSDGLKTFCGQKLDHFAKNDDRTWCQRYTTNRTYWKAGGPVFVCIDGEDYPWGGSRKPYTLMCNNMMELAKEFNAMGMAVEHRYYGGAAFDGVPDFSAENLKYHSSRQALADLADIHDYIVRTESFDVKGVPWVVFGGSYPGSLSAWARQLYPERFAASVASSAPLQAQLDFSGYNAVVSSALAAPSIGGSPECLATVAKGHAEIGDLLTSERGRRSLERKFKLCGTNALDDIDNRAQWAGTDGVVATIPQYNSAKCNHTSCNMRLFCGNLSEMANSSESTSALDAIVLMKEHQDKEDALGGSAPGPCTSVSFANLTIKAMNITQKVNYSDSRSGDQFSRLWYYQTCTEFGWYQTCETGSNCPWTQGYNTVDWNLKPCQLLFGISPEKVKENIKKTNDFYHGILYPKTTRTIFPNGEVDPWHWESVLEHENPEIDTIFIKGASHCEWMHAVHPAMSEHLVVAKKAIQNKIASWLRHPEPLVAAATDLHSIRQRKFLASDSEVDTVSHLQIPVLRDEEL</sequence>
<dbReference type="PANTHER" id="PTHR11010">
    <property type="entry name" value="PROTEASE S28 PRO-X CARBOXYPEPTIDASE-RELATED"/>
    <property type="match status" value="1"/>
</dbReference>
<evidence type="ECO:0000256" key="5">
    <source>
        <dbReference type="ARBA" id="ARBA00023180"/>
    </source>
</evidence>
<evidence type="ECO:0000256" key="2">
    <source>
        <dbReference type="ARBA" id="ARBA00022670"/>
    </source>
</evidence>
<dbReference type="InterPro" id="IPR029058">
    <property type="entry name" value="AB_hydrolase_fold"/>
</dbReference>
<dbReference type="Pfam" id="PF05577">
    <property type="entry name" value="Peptidase_S28"/>
    <property type="match status" value="1"/>
</dbReference>
<dbReference type="PANTHER" id="PTHR11010:SF11">
    <property type="entry name" value="THYMUS-SPECIFIC SERINE PROTEASE"/>
    <property type="match status" value="1"/>
</dbReference>
<dbReference type="GO" id="GO:0070008">
    <property type="term" value="F:serine-type exopeptidase activity"/>
    <property type="evidence" value="ECO:0007669"/>
    <property type="project" value="InterPro"/>
</dbReference>
<proteinExistence type="inferred from homology"/>